<reference evidence="3" key="1">
    <citation type="submission" date="2016-10" db="EMBL/GenBank/DDBJ databases">
        <authorList>
            <person name="Varghese N."/>
            <person name="Submissions S."/>
        </authorList>
    </citation>
    <scope>NUCLEOTIDE SEQUENCE [LARGE SCALE GENOMIC DNA]</scope>
    <source>
        <strain evidence="3">DSM 44544</strain>
    </source>
</reference>
<dbReference type="InterPro" id="IPR027417">
    <property type="entry name" value="P-loop_NTPase"/>
</dbReference>
<dbReference type="PANTHER" id="PTHR40396:SF1">
    <property type="entry name" value="ATPASE AAA-TYPE CORE DOMAIN-CONTAINING PROTEIN"/>
    <property type="match status" value="1"/>
</dbReference>
<dbReference type="EMBL" id="FNSO01000004">
    <property type="protein sequence ID" value="SED23969.1"/>
    <property type="molecule type" value="Genomic_DNA"/>
</dbReference>
<dbReference type="SUPFAM" id="SSF52540">
    <property type="entry name" value="P-loop containing nucleoside triphosphate hydrolases"/>
    <property type="match status" value="1"/>
</dbReference>
<name>A0A1H4Z182_9PSEU</name>
<dbReference type="Pfam" id="PF13304">
    <property type="entry name" value="AAA_21"/>
    <property type="match status" value="1"/>
</dbReference>
<evidence type="ECO:0000259" key="1">
    <source>
        <dbReference type="Pfam" id="PF13304"/>
    </source>
</evidence>
<feature type="domain" description="ATPase AAA-type core" evidence="1">
    <location>
        <begin position="35"/>
        <end position="337"/>
    </location>
</feature>
<dbReference type="GO" id="GO:0016887">
    <property type="term" value="F:ATP hydrolysis activity"/>
    <property type="evidence" value="ECO:0007669"/>
    <property type="project" value="InterPro"/>
</dbReference>
<protein>
    <recommendedName>
        <fullName evidence="1">ATPase AAA-type core domain-containing protein</fullName>
    </recommendedName>
</protein>
<proteinExistence type="predicted"/>
<gene>
    <name evidence="2" type="ORF">SAMN04489727_7035</name>
</gene>
<sequence length="403" mass="44754">MLRSFRLGNHRSFRDEQELLLMPALPGDERPVVPVAAIYGANASGKSNLLDGLAFMQMLVLGRSMSPAAAFEVCPYKLGAGPIQEQSVFVVEIVVDDVPYTYGFTLTERAVVDEWLYAYPAKRKRILFERSDAEFKVGGTVVDSKAKFEVLEELIRPDRLLLSACDNLSIGPLMPVYQWFARGLTVRRLRGQTSPSFVGDRVGRYLSRRPEQVSRLVSLLGAADVGVVDLVVEDGRELTADRPGETPLRREQKLKLLHGTGREAFPLGDESSGTLNWLALLPQVLDAVDYGKVLVVDEIDASLHPLLTAQLVGIFQNRETNPNEAQLIFTTHDTSLLGTMLGDQVLERDQIWFVEKDSEGASRLYPLTDFKPRKDQNTERRYLSGSYGAVPVLGDFVAAVGRE</sequence>
<dbReference type="InterPro" id="IPR003959">
    <property type="entry name" value="ATPase_AAA_core"/>
</dbReference>
<evidence type="ECO:0000313" key="3">
    <source>
        <dbReference type="Proteomes" id="UP000199622"/>
    </source>
</evidence>
<dbReference type="Proteomes" id="UP000199622">
    <property type="component" value="Unassembled WGS sequence"/>
</dbReference>
<dbReference type="Gene3D" id="3.40.50.300">
    <property type="entry name" value="P-loop containing nucleotide triphosphate hydrolases"/>
    <property type="match status" value="2"/>
</dbReference>
<dbReference type="GO" id="GO:0005524">
    <property type="term" value="F:ATP binding"/>
    <property type="evidence" value="ECO:0007669"/>
    <property type="project" value="InterPro"/>
</dbReference>
<organism evidence="2 3">
    <name type="scientific">Amycolatopsis tolypomycina</name>
    <dbReference type="NCBI Taxonomy" id="208445"/>
    <lineage>
        <taxon>Bacteria</taxon>
        <taxon>Bacillati</taxon>
        <taxon>Actinomycetota</taxon>
        <taxon>Actinomycetes</taxon>
        <taxon>Pseudonocardiales</taxon>
        <taxon>Pseudonocardiaceae</taxon>
        <taxon>Amycolatopsis</taxon>
    </lineage>
</organism>
<evidence type="ECO:0000313" key="2">
    <source>
        <dbReference type="EMBL" id="SED23969.1"/>
    </source>
</evidence>
<dbReference type="STRING" id="208445.SAMN04489727_7035"/>
<keyword evidence="3" id="KW-1185">Reference proteome</keyword>
<dbReference type="PANTHER" id="PTHR40396">
    <property type="entry name" value="ATPASE-LIKE PROTEIN"/>
    <property type="match status" value="1"/>
</dbReference>
<dbReference type="RefSeq" id="WP_091315543.1">
    <property type="nucleotide sequence ID" value="NZ_FNSO01000004.1"/>
</dbReference>
<accession>A0A1H4Z182</accession>
<dbReference type="AlphaFoldDB" id="A0A1H4Z182"/>
<dbReference type="OrthoDB" id="9809324at2"/>